<dbReference type="SUPFAM" id="SSF46894">
    <property type="entry name" value="C-terminal effector domain of the bipartite response regulators"/>
    <property type="match status" value="1"/>
</dbReference>
<dbReference type="SUPFAM" id="SSF52172">
    <property type="entry name" value="CheY-like"/>
    <property type="match status" value="1"/>
</dbReference>
<dbReference type="CDD" id="cd17535">
    <property type="entry name" value="REC_NarL-like"/>
    <property type="match status" value="1"/>
</dbReference>
<dbReference type="SMART" id="SM00448">
    <property type="entry name" value="REC"/>
    <property type="match status" value="1"/>
</dbReference>
<keyword evidence="1 3" id="KW-0597">Phosphoprotein</keyword>
<dbReference type="InterPro" id="IPR011006">
    <property type="entry name" value="CheY-like_superfamily"/>
</dbReference>
<dbReference type="PANTHER" id="PTHR43214:SF43">
    <property type="entry name" value="TWO-COMPONENT RESPONSE REGULATOR"/>
    <property type="match status" value="1"/>
</dbReference>
<protein>
    <submittedName>
        <fullName evidence="6">Response regulator</fullName>
    </submittedName>
</protein>
<dbReference type="PROSITE" id="PS50110">
    <property type="entry name" value="RESPONSE_REGULATORY"/>
    <property type="match status" value="1"/>
</dbReference>
<dbReference type="SMART" id="SM00421">
    <property type="entry name" value="HTH_LUXR"/>
    <property type="match status" value="1"/>
</dbReference>
<feature type="modified residue" description="4-aspartylphosphate" evidence="3">
    <location>
        <position position="51"/>
    </location>
</feature>
<feature type="domain" description="Response regulatory" evidence="5">
    <location>
        <begin position="1"/>
        <end position="116"/>
    </location>
</feature>
<dbReference type="InterPro" id="IPR039420">
    <property type="entry name" value="WalR-like"/>
</dbReference>
<keyword evidence="2" id="KW-0238">DNA-binding</keyword>
<gene>
    <name evidence="6" type="ORF">AB7P39_05850</name>
</gene>
<dbReference type="PROSITE" id="PS00622">
    <property type="entry name" value="HTH_LUXR_1"/>
    <property type="match status" value="1"/>
</dbReference>
<dbReference type="Proteomes" id="UP001589643">
    <property type="component" value="Unassembled WGS sequence"/>
</dbReference>
<evidence type="ECO:0000313" key="7">
    <source>
        <dbReference type="Proteomes" id="UP001589643"/>
    </source>
</evidence>
<reference evidence="6 7" key="1">
    <citation type="submission" date="2024-08" db="EMBL/GenBank/DDBJ databases">
        <title>Heavy metals resistant antinobacteria isolated from wastewater.</title>
        <authorList>
            <person name="Roman Ponce B."/>
            <person name="Blanco Mercado M.A."/>
            <person name="Avila Aldana I.N."/>
            <person name="Morales Arrieta S."/>
        </authorList>
    </citation>
    <scope>NUCLEOTIDE SEQUENCE [LARGE SCALE GENOMIC DNA]</scope>
    <source>
        <strain evidence="7">sma-1</strain>
    </source>
</reference>
<dbReference type="InterPro" id="IPR001789">
    <property type="entry name" value="Sig_transdc_resp-reg_receiver"/>
</dbReference>
<dbReference type="Pfam" id="PF00196">
    <property type="entry name" value="GerE"/>
    <property type="match status" value="1"/>
</dbReference>
<evidence type="ECO:0000313" key="6">
    <source>
        <dbReference type="EMBL" id="MFB8892368.1"/>
    </source>
</evidence>
<dbReference type="Pfam" id="PF00072">
    <property type="entry name" value="Response_reg"/>
    <property type="match status" value="1"/>
</dbReference>
<dbReference type="PROSITE" id="PS50043">
    <property type="entry name" value="HTH_LUXR_2"/>
    <property type="match status" value="1"/>
</dbReference>
<dbReference type="CDD" id="cd06170">
    <property type="entry name" value="LuxR_C_like"/>
    <property type="match status" value="1"/>
</dbReference>
<dbReference type="PRINTS" id="PR00038">
    <property type="entry name" value="HTHLUXR"/>
</dbReference>
<dbReference type="InterPro" id="IPR016032">
    <property type="entry name" value="Sig_transdc_resp-reg_C-effctor"/>
</dbReference>
<dbReference type="RefSeq" id="WP_162815437.1">
    <property type="nucleotide sequence ID" value="NZ_JAQZCF010000002.1"/>
</dbReference>
<accession>A0ABV5EQX8</accession>
<dbReference type="PANTHER" id="PTHR43214">
    <property type="entry name" value="TWO-COMPONENT RESPONSE REGULATOR"/>
    <property type="match status" value="1"/>
</dbReference>
<keyword evidence="7" id="KW-1185">Reference proteome</keyword>
<dbReference type="InterPro" id="IPR058245">
    <property type="entry name" value="NreC/VraR/RcsB-like_REC"/>
</dbReference>
<evidence type="ECO:0000259" key="4">
    <source>
        <dbReference type="PROSITE" id="PS50043"/>
    </source>
</evidence>
<feature type="domain" description="HTH luxR-type" evidence="4">
    <location>
        <begin position="144"/>
        <end position="209"/>
    </location>
</feature>
<comment type="caution">
    <text evidence="6">The sequence shown here is derived from an EMBL/GenBank/DDBJ whole genome shotgun (WGS) entry which is preliminary data.</text>
</comment>
<evidence type="ECO:0000259" key="5">
    <source>
        <dbReference type="PROSITE" id="PS50110"/>
    </source>
</evidence>
<evidence type="ECO:0000256" key="1">
    <source>
        <dbReference type="ARBA" id="ARBA00022553"/>
    </source>
</evidence>
<evidence type="ECO:0000256" key="2">
    <source>
        <dbReference type="ARBA" id="ARBA00023125"/>
    </source>
</evidence>
<proteinExistence type="predicted"/>
<dbReference type="EMBL" id="JBHLHV010000001">
    <property type="protein sequence ID" value="MFB8892368.1"/>
    <property type="molecule type" value="Genomic_DNA"/>
</dbReference>
<dbReference type="InterPro" id="IPR000792">
    <property type="entry name" value="Tscrpt_reg_LuxR_C"/>
</dbReference>
<sequence length="214" mass="22382">MVIVDDDSLVRRALGAYITAADGMRVVGEAEDGDVAADVVVRSAADVALVDLRMPHVGGLEATIAILSSSPATKVIGITTMATAEAVIPVLRAGAAGYLVKDSSPDEITDAIRAVHRGTGALSPAVSGQLIRALQTAETGALRLPTESEKLSAREAEIVRYLAAGQSNGEIARSMHVSEGTVKAHLSNIMLKWNARDRVQVLITAARFGLVSFR</sequence>
<organism evidence="6 7">
    <name type="scientific">Microbacterium plantarum</name>
    <dbReference type="NCBI Taxonomy" id="1816425"/>
    <lineage>
        <taxon>Bacteria</taxon>
        <taxon>Bacillati</taxon>
        <taxon>Actinomycetota</taxon>
        <taxon>Actinomycetes</taxon>
        <taxon>Micrococcales</taxon>
        <taxon>Microbacteriaceae</taxon>
        <taxon>Microbacterium</taxon>
    </lineage>
</organism>
<name>A0ABV5EQX8_9MICO</name>
<evidence type="ECO:0000256" key="3">
    <source>
        <dbReference type="PROSITE-ProRule" id="PRU00169"/>
    </source>
</evidence>
<dbReference type="Gene3D" id="3.40.50.2300">
    <property type="match status" value="1"/>
</dbReference>